<gene>
    <name evidence="1" type="ORF">A2864_01510</name>
</gene>
<proteinExistence type="predicted"/>
<dbReference type="Proteomes" id="UP000177900">
    <property type="component" value="Unassembled WGS sequence"/>
</dbReference>
<dbReference type="EMBL" id="MHCV01000038">
    <property type="protein sequence ID" value="OGY27186.1"/>
    <property type="molecule type" value="Genomic_DNA"/>
</dbReference>
<organism evidence="1 2">
    <name type="scientific">Candidatus Woykebacteria bacterium RIFCSPHIGHO2_01_FULL_39_12</name>
    <dbReference type="NCBI Taxonomy" id="1802599"/>
    <lineage>
        <taxon>Bacteria</taxon>
        <taxon>Candidatus Woykeibacteriota</taxon>
    </lineage>
</organism>
<evidence type="ECO:0000313" key="2">
    <source>
        <dbReference type="Proteomes" id="UP000177900"/>
    </source>
</evidence>
<dbReference type="AlphaFoldDB" id="A0A1G1WHK6"/>
<protein>
    <submittedName>
        <fullName evidence="1">Uncharacterized protein</fullName>
    </submittedName>
</protein>
<name>A0A1G1WHK6_9BACT</name>
<reference evidence="1 2" key="1">
    <citation type="journal article" date="2016" name="Nat. Commun.">
        <title>Thousands of microbial genomes shed light on interconnected biogeochemical processes in an aquifer system.</title>
        <authorList>
            <person name="Anantharaman K."/>
            <person name="Brown C.T."/>
            <person name="Hug L.A."/>
            <person name="Sharon I."/>
            <person name="Castelle C.J."/>
            <person name="Probst A.J."/>
            <person name="Thomas B.C."/>
            <person name="Singh A."/>
            <person name="Wilkins M.J."/>
            <person name="Karaoz U."/>
            <person name="Brodie E.L."/>
            <person name="Williams K.H."/>
            <person name="Hubbard S.S."/>
            <person name="Banfield J.F."/>
        </authorList>
    </citation>
    <scope>NUCLEOTIDE SEQUENCE [LARGE SCALE GENOMIC DNA]</scope>
</reference>
<evidence type="ECO:0000313" key="1">
    <source>
        <dbReference type="EMBL" id="OGY27186.1"/>
    </source>
</evidence>
<comment type="caution">
    <text evidence="1">The sequence shown here is derived from an EMBL/GenBank/DDBJ whole genome shotgun (WGS) entry which is preliminary data.</text>
</comment>
<accession>A0A1G1WHK6</accession>
<sequence>MDFPVEVDPVVERYERIGEQLAAVQDKIARLRELRRQGRLDQARKLEALVYQQSRLTELRGRLAPKVFAAATA</sequence>